<evidence type="ECO:0000313" key="2">
    <source>
        <dbReference type="Proteomes" id="UP001438707"/>
    </source>
</evidence>
<dbReference type="AlphaFoldDB" id="A0AAW1QZ63"/>
<reference evidence="1 2" key="1">
    <citation type="journal article" date="2024" name="Nat. Commun.">
        <title>Phylogenomics reveals the evolutionary origins of lichenization in chlorophyte algae.</title>
        <authorList>
            <person name="Puginier C."/>
            <person name="Libourel C."/>
            <person name="Otte J."/>
            <person name="Skaloud P."/>
            <person name="Haon M."/>
            <person name="Grisel S."/>
            <person name="Petersen M."/>
            <person name="Berrin J.G."/>
            <person name="Delaux P.M."/>
            <person name="Dal Grande F."/>
            <person name="Keller J."/>
        </authorList>
    </citation>
    <scope>NUCLEOTIDE SEQUENCE [LARGE SCALE GENOMIC DNA]</scope>
    <source>
        <strain evidence="1 2">SAG 2145</strain>
    </source>
</reference>
<gene>
    <name evidence="1" type="ORF">WJX74_000382</name>
</gene>
<comment type="caution">
    <text evidence="1">The sequence shown here is derived from an EMBL/GenBank/DDBJ whole genome shotgun (WGS) entry which is preliminary data.</text>
</comment>
<protein>
    <submittedName>
        <fullName evidence="1">Uncharacterized protein</fullName>
    </submittedName>
</protein>
<evidence type="ECO:0000313" key="1">
    <source>
        <dbReference type="EMBL" id="KAK9826920.1"/>
    </source>
</evidence>
<sequence>MDSYVGVLFSQCALTGENGFGYYSNSDPRWFEWRETRSCEAECFLHRALRSPLITVWHVVAQSKPTGKWRYRGGFLRHTCFTPDQSTTGLLLERLPGADIMEPHTSLQEPLCHHVQYRVPLPYTPLGRAKFAMCEALGLVHQSLATVTMELTFPEAVNIWVYNTTSAYMELPSFFLNLLFDQVYHNLDEEDRKPELVRPPVDTHSEVSARAIWAELPHAPDGNLASYSDSDEE</sequence>
<dbReference type="Proteomes" id="UP001438707">
    <property type="component" value="Unassembled WGS sequence"/>
</dbReference>
<proteinExistence type="predicted"/>
<accession>A0AAW1QZ63</accession>
<keyword evidence="2" id="KW-1185">Reference proteome</keyword>
<name>A0AAW1QZ63_9CHLO</name>
<organism evidence="1 2">
    <name type="scientific">Apatococcus lobatus</name>
    <dbReference type="NCBI Taxonomy" id="904363"/>
    <lineage>
        <taxon>Eukaryota</taxon>
        <taxon>Viridiplantae</taxon>
        <taxon>Chlorophyta</taxon>
        <taxon>core chlorophytes</taxon>
        <taxon>Trebouxiophyceae</taxon>
        <taxon>Chlorellales</taxon>
        <taxon>Chlorellaceae</taxon>
        <taxon>Apatococcus</taxon>
    </lineage>
</organism>
<dbReference type="EMBL" id="JALJOS010000019">
    <property type="protein sequence ID" value="KAK9826920.1"/>
    <property type="molecule type" value="Genomic_DNA"/>
</dbReference>